<dbReference type="SUPFAM" id="SSF53720">
    <property type="entry name" value="ALDH-like"/>
    <property type="match status" value="1"/>
</dbReference>
<evidence type="ECO:0000256" key="1">
    <source>
        <dbReference type="ARBA" id="ARBA00009986"/>
    </source>
</evidence>
<dbReference type="OrthoDB" id="229416at2"/>
<dbReference type="EMBL" id="BX294149">
    <property type="protein sequence ID" value="CAD76166.1"/>
    <property type="molecule type" value="Genomic_DNA"/>
</dbReference>
<evidence type="ECO:0000259" key="4">
    <source>
        <dbReference type="Pfam" id="PF00171"/>
    </source>
</evidence>
<protein>
    <recommendedName>
        <fullName evidence="4">Aldehyde dehydrogenase domain-containing protein</fullName>
    </recommendedName>
</protein>
<accession>Q7ULV3</accession>
<dbReference type="InParanoid" id="Q7ULV3"/>
<dbReference type="eggNOG" id="COG1012">
    <property type="taxonomic scope" value="Bacteria"/>
</dbReference>
<keyword evidence="3" id="KW-0520">NAD</keyword>
<dbReference type="InterPro" id="IPR016162">
    <property type="entry name" value="Ald_DH_N"/>
</dbReference>
<dbReference type="PANTHER" id="PTHR43720:SF2">
    <property type="entry name" value="2-AMINOMUCONIC SEMIALDEHYDE DEHYDROGENASE"/>
    <property type="match status" value="1"/>
</dbReference>
<organism evidence="5 6">
    <name type="scientific">Rhodopirellula baltica (strain DSM 10527 / NCIMB 13988 / SH1)</name>
    <dbReference type="NCBI Taxonomy" id="243090"/>
    <lineage>
        <taxon>Bacteria</taxon>
        <taxon>Pseudomonadati</taxon>
        <taxon>Planctomycetota</taxon>
        <taxon>Planctomycetia</taxon>
        <taxon>Pirellulales</taxon>
        <taxon>Pirellulaceae</taxon>
        <taxon>Rhodopirellula</taxon>
    </lineage>
</organism>
<evidence type="ECO:0000313" key="6">
    <source>
        <dbReference type="Proteomes" id="UP000001025"/>
    </source>
</evidence>
<dbReference type="InterPro" id="IPR016163">
    <property type="entry name" value="Ald_DH_C"/>
</dbReference>
<gene>
    <name evidence="5" type="ordered locus">RB9262</name>
</gene>
<dbReference type="PATRIC" id="fig|243090.15.peg.4437"/>
<reference evidence="5 6" key="1">
    <citation type="journal article" date="2003" name="Proc. Natl. Acad. Sci. U.S.A.">
        <title>Complete genome sequence of the marine planctomycete Pirellula sp. strain 1.</title>
        <authorList>
            <person name="Gloeckner F.O."/>
            <person name="Kube M."/>
            <person name="Bauer M."/>
            <person name="Teeling H."/>
            <person name="Lombardot T."/>
            <person name="Ludwig W."/>
            <person name="Gade D."/>
            <person name="Beck A."/>
            <person name="Borzym K."/>
            <person name="Heitmann K."/>
            <person name="Rabus R."/>
            <person name="Schlesner H."/>
            <person name="Amann R."/>
            <person name="Reinhardt R."/>
        </authorList>
    </citation>
    <scope>NUCLEOTIDE SEQUENCE [LARGE SCALE GENOMIC DNA]</scope>
    <source>
        <strain evidence="6">DSM 10527 / NCIMB 13988 / SH1</strain>
    </source>
</reference>
<dbReference type="GO" id="GO:0016620">
    <property type="term" value="F:oxidoreductase activity, acting on the aldehyde or oxo group of donors, NAD or NADP as acceptor"/>
    <property type="evidence" value="ECO:0000318"/>
    <property type="project" value="GO_Central"/>
</dbReference>
<comment type="similarity">
    <text evidence="1">Belongs to the aldehyde dehydrogenase family.</text>
</comment>
<dbReference type="Gene3D" id="3.40.309.10">
    <property type="entry name" value="Aldehyde Dehydrogenase, Chain A, domain 2"/>
    <property type="match status" value="1"/>
</dbReference>
<dbReference type="Gene3D" id="3.40.605.10">
    <property type="entry name" value="Aldehyde Dehydrogenase, Chain A, domain 1"/>
    <property type="match status" value="1"/>
</dbReference>
<feature type="domain" description="Aldehyde dehydrogenase" evidence="4">
    <location>
        <begin position="37"/>
        <end position="452"/>
    </location>
</feature>
<dbReference type="PANTHER" id="PTHR43720">
    <property type="entry name" value="2-AMINOMUCONIC SEMIALDEHYDE DEHYDROGENASE"/>
    <property type="match status" value="1"/>
</dbReference>
<keyword evidence="6" id="KW-1185">Reference proteome</keyword>
<dbReference type="Proteomes" id="UP000001025">
    <property type="component" value="Chromosome"/>
</dbReference>
<dbReference type="KEGG" id="rba:RB9262"/>
<evidence type="ECO:0000313" key="5">
    <source>
        <dbReference type="EMBL" id="CAD76166.1"/>
    </source>
</evidence>
<dbReference type="HOGENOM" id="CLU_046407_0_0_0"/>
<evidence type="ECO:0000256" key="3">
    <source>
        <dbReference type="ARBA" id="ARBA00023027"/>
    </source>
</evidence>
<dbReference type="InterPro" id="IPR015590">
    <property type="entry name" value="Aldehyde_DH_dom"/>
</dbReference>
<proteinExistence type="inferred from homology"/>
<dbReference type="Pfam" id="PF00171">
    <property type="entry name" value="Aldedh"/>
    <property type="match status" value="1"/>
</dbReference>
<sequence length="496" mass="54046">MAPRHHPRSTFDFISTSMITLNPLRWGKQYESLDFNDVVHFDTGEPIARIGTVGGGIVGRDLRVAHKAREALLEVPTSELLQMCRKAAELFEKETLPVGDSQQTVDDFIHQQSASTGLPEHMCRSNMSKNSFVLSNMEQILDCLTRGLVLSILSKGYGEEGRGVTVSYQAQTPILGAILPNNSPGVHTLWLPAIPMQIGLALKPGSQEPWTPYRMVSAFIEAGVPSAAFGLYPGGHDAGGAIMAKTARSMIFGSAQTIAQHAGNPKVQPHGPGFSKILLGDDIVDDWEMFLDVMVESVLSNSGRSCINCSGIWASRHTREIAAAIAERIGPVDVRPPSDPDAQLAAFTVPAMATGTYAMVQQDLAESGVTDMTAEYGEKLIEREHCAYLRPMVVHADSPDRGVAAKEYMFPFVSVVECPQDQMLSRIGTSLIGTVITSDEKFIQDASRCVDIDRLNIGPLPTNRLNWLQPHEGNIIEFLFTNRAYQIEPMPATASV</sequence>
<dbReference type="AlphaFoldDB" id="Q7ULV3"/>
<dbReference type="STRING" id="243090.RB9262"/>
<keyword evidence="2" id="KW-0560">Oxidoreductase</keyword>
<dbReference type="EnsemblBacteria" id="CAD76166">
    <property type="protein sequence ID" value="CAD76166"/>
    <property type="gene ID" value="RB9262"/>
</dbReference>
<dbReference type="InterPro" id="IPR016161">
    <property type="entry name" value="Ald_DH/histidinol_DH"/>
</dbReference>
<evidence type="ECO:0000256" key="2">
    <source>
        <dbReference type="ARBA" id="ARBA00023002"/>
    </source>
</evidence>
<name>Q7ULV3_RHOBA</name>